<feature type="transmembrane region" description="Helical" evidence="7">
    <location>
        <begin position="214"/>
        <end position="234"/>
    </location>
</feature>
<evidence type="ECO:0000256" key="5">
    <source>
        <dbReference type="ARBA" id="ARBA00022989"/>
    </source>
</evidence>
<evidence type="ECO:0000259" key="8">
    <source>
        <dbReference type="PROSITE" id="PS50850"/>
    </source>
</evidence>
<organism evidence="9 10">
    <name type="scientific">Microlunatus parietis</name>
    <dbReference type="NCBI Taxonomy" id="682979"/>
    <lineage>
        <taxon>Bacteria</taxon>
        <taxon>Bacillati</taxon>
        <taxon>Actinomycetota</taxon>
        <taxon>Actinomycetes</taxon>
        <taxon>Propionibacteriales</taxon>
        <taxon>Propionibacteriaceae</taxon>
        <taxon>Microlunatus</taxon>
    </lineage>
</organism>
<proteinExistence type="predicted"/>
<evidence type="ECO:0000256" key="7">
    <source>
        <dbReference type="SAM" id="Phobius"/>
    </source>
</evidence>
<evidence type="ECO:0000256" key="2">
    <source>
        <dbReference type="ARBA" id="ARBA00022448"/>
    </source>
</evidence>
<feature type="transmembrane region" description="Helical" evidence="7">
    <location>
        <begin position="420"/>
        <end position="439"/>
    </location>
</feature>
<comment type="caution">
    <text evidence="9">The sequence shown here is derived from an EMBL/GenBank/DDBJ whole genome shotgun (WGS) entry which is preliminary data.</text>
</comment>
<reference evidence="9 10" key="1">
    <citation type="submission" date="2020-07" db="EMBL/GenBank/DDBJ databases">
        <title>Sequencing the genomes of 1000 actinobacteria strains.</title>
        <authorList>
            <person name="Klenk H.-P."/>
        </authorList>
    </citation>
    <scope>NUCLEOTIDE SEQUENCE [LARGE SCALE GENOMIC DNA]</scope>
    <source>
        <strain evidence="9 10">DSM 22083</strain>
    </source>
</reference>
<dbReference type="InterPro" id="IPR036259">
    <property type="entry name" value="MFS_trans_sf"/>
</dbReference>
<gene>
    <name evidence="9" type="ORF">BKA15_003899</name>
</gene>
<dbReference type="InterPro" id="IPR011701">
    <property type="entry name" value="MFS"/>
</dbReference>
<dbReference type="EMBL" id="JACCBU010000001">
    <property type="protein sequence ID" value="NYE72570.1"/>
    <property type="molecule type" value="Genomic_DNA"/>
</dbReference>
<feature type="transmembrane region" description="Helical" evidence="7">
    <location>
        <begin position="240"/>
        <end position="261"/>
    </location>
</feature>
<feature type="transmembrane region" description="Helical" evidence="7">
    <location>
        <begin position="319"/>
        <end position="336"/>
    </location>
</feature>
<evidence type="ECO:0000256" key="3">
    <source>
        <dbReference type="ARBA" id="ARBA00022475"/>
    </source>
</evidence>
<dbReference type="CDD" id="cd17321">
    <property type="entry name" value="MFS_MMR_MDR_like"/>
    <property type="match status" value="1"/>
</dbReference>
<dbReference type="Pfam" id="PF07690">
    <property type="entry name" value="MFS_1"/>
    <property type="match status" value="1"/>
</dbReference>
<feature type="transmembrane region" description="Helical" evidence="7">
    <location>
        <begin position="153"/>
        <end position="174"/>
    </location>
</feature>
<dbReference type="SUPFAM" id="SSF103473">
    <property type="entry name" value="MFS general substrate transporter"/>
    <property type="match status" value="1"/>
</dbReference>
<keyword evidence="4 7" id="KW-0812">Transmembrane</keyword>
<keyword evidence="3" id="KW-1003">Cell membrane</keyword>
<evidence type="ECO:0000313" key="9">
    <source>
        <dbReference type="EMBL" id="NYE72570.1"/>
    </source>
</evidence>
<feature type="transmembrane region" description="Helical" evidence="7">
    <location>
        <begin position="376"/>
        <end position="399"/>
    </location>
</feature>
<dbReference type="PROSITE" id="PS50850">
    <property type="entry name" value="MFS"/>
    <property type="match status" value="1"/>
</dbReference>
<dbReference type="PANTHER" id="PTHR42718:SF46">
    <property type="entry name" value="BLR6921 PROTEIN"/>
    <property type="match status" value="1"/>
</dbReference>
<feature type="transmembrane region" description="Helical" evidence="7">
    <location>
        <begin position="61"/>
        <end position="81"/>
    </location>
</feature>
<name>A0A7Y9LDA4_9ACTN</name>
<keyword evidence="10" id="KW-1185">Reference proteome</keyword>
<evidence type="ECO:0000256" key="6">
    <source>
        <dbReference type="ARBA" id="ARBA00023136"/>
    </source>
</evidence>
<dbReference type="InterPro" id="IPR020846">
    <property type="entry name" value="MFS_dom"/>
</dbReference>
<dbReference type="RefSeq" id="WP_218871477.1">
    <property type="nucleotide sequence ID" value="NZ_JACCBU010000001.1"/>
</dbReference>
<feature type="transmembrane region" description="Helical" evidence="7">
    <location>
        <begin position="348"/>
        <end position="364"/>
    </location>
</feature>
<feature type="transmembrane region" description="Helical" evidence="7">
    <location>
        <begin position="26"/>
        <end position="49"/>
    </location>
</feature>
<keyword evidence="5 7" id="KW-1133">Transmembrane helix</keyword>
<evidence type="ECO:0000313" key="10">
    <source>
        <dbReference type="Proteomes" id="UP000569914"/>
    </source>
</evidence>
<dbReference type="AlphaFoldDB" id="A0A7Y9LDA4"/>
<feature type="transmembrane region" description="Helical" evidence="7">
    <location>
        <begin position="93"/>
        <end position="112"/>
    </location>
</feature>
<dbReference type="GO" id="GO:0022857">
    <property type="term" value="F:transmembrane transporter activity"/>
    <property type="evidence" value="ECO:0007669"/>
    <property type="project" value="InterPro"/>
</dbReference>
<accession>A0A7Y9LDA4</accession>
<keyword evidence="2" id="KW-0813">Transport</keyword>
<feature type="transmembrane region" description="Helical" evidence="7">
    <location>
        <begin position="445"/>
        <end position="465"/>
    </location>
</feature>
<feature type="transmembrane region" description="Helical" evidence="7">
    <location>
        <begin position="180"/>
        <end position="202"/>
    </location>
</feature>
<protein>
    <submittedName>
        <fullName evidence="9">EmrB/QacA subfamily drug resistance transporter</fullName>
    </submittedName>
</protein>
<evidence type="ECO:0000256" key="1">
    <source>
        <dbReference type="ARBA" id="ARBA00004651"/>
    </source>
</evidence>
<dbReference type="Proteomes" id="UP000569914">
    <property type="component" value="Unassembled WGS sequence"/>
</dbReference>
<dbReference type="GO" id="GO:0005886">
    <property type="term" value="C:plasma membrane"/>
    <property type="evidence" value="ECO:0007669"/>
    <property type="project" value="UniProtKB-SubCell"/>
</dbReference>
<keyword evidence="6 7" id="KW-0472">Membrane</keyword>
<comment type="subcellular location">
    <subcellularLocation>
        <location evidence="1">Cell membrane</location>
        <topology evidence="1">Multi-pass membrane protein</topology>
    </subcellularLocation>
</comment>
<dbReference type="Gene3D" id="1.20.1250.20">
    <property type="entry name" value="MFS general substrate transporter like domains"/>
    <property type="match status" value="1"/>
</dbReference>
<feature type="transmembrane region" description="Helical" evidence="7">
    <location>
        <begin position="282"/>
        <end position="307"/>
    </location>
</feature>
<feature type="domain" description="Major facilitator superfamily (MFS) profile" evidence="8">
    <location>
        <begin position="27"/>
        <end position="468"/>
    </location>
</feature>
<feature type="transmembrane region" description="Helical" evidence="7">
    <location>
        <begin position="118"/>
        <end position="141"/>
    </location>
</feature>
<evidence type="ECO:0000256" key="4">
    <source>
        <dbReference type="ARBA" id="ARBA00022692"/>
    </source>
</evidence>
<dbReference type="Gene3D" id="1.20.1720.10">
    <property type="entry name" value="Multidrug resistance protein D"/>
    <property type="match status" value="1"/>
</dbReference>
<sequence length="469" mass="47547">MSSTAIQTEPAASVATARPKRAAAGLVLGLACAADAMVGLDMAIVNVALPSIQRDLGVGQGAVQWVIVAYGLLLGGFLLFGGRLGDQLGRKRVFIAGLAVFTVSSLLAGLAAEAWQLIAARAVQGFGAALIAPTALSLLAVSYAEGRERNRALGIFGAVGGVSGSVGVVASGLLTGGPGWRWGFLINVPAGILMITLAAVFLASDRVTRRTARLDTAGATTVTGGLLLLVYALHHGASHGWLTWSTLALAAAAVALLIVFVRIERRSANPLVPPSTWRNRTLVVANAAAFLTTCAFLSFIFIASLLMQQVLGYSPQLTGLAWLATTATIFPVAMIGGRLTALVGVRPLLVVGLGLFAAGAFWLGRVPATGSYWTDLLPSFLAAGIGFGLCVPALQVGALAGVSEKDSGLASGLVETMREVGGAAGVAAVSTVLVAGSGLAGFHLAFLFIGIVAALALVTAALGFAGRRA</sequence>
<dbReference type="PANTHER" id="PTHR42718">
    <property type="entry name" value="MAJOR FACILITATOR SUPERFAMILY MULTIDRUG TRANSPORTER MFSC"/>
    <property type="match status" value="1"/>
</dbReference>